<sequence>MSEYKEPTNRHLRHKLQSVGRRLDELEEATCKLQKAEDELLDLQDKIIQAEGSNSSLLADVEVLRKRVLKIEGKDEEVRKAEDLCRGLKENLEQEEKLTRELKVEIEHLQMRMAELEKLEEAFSKSKSDCTQLCHSLNEEKNLTRKLTSELEALKARMKEVDASELRLDRAEQALTSEMEKLKAFTQTFVTERKRLLEKQREDEKLILKLTERLEHQKNRITSSECIHADSRNLRIEDDFSTSLTSRLARKKSLDYLKLSEDVGLRNKSENEKNGMEGQEDNKVKDLTQEVEKLKNRLKQLEMVQEDLKDSELKNSELLERFELEKSRSQTLNDQVEQLKGQIPGSGSNGGSSIGMAKVIENGKAESEEINTRFRQEKPKYKSAAVAEQSPSKSKSREVSPQQRRDLKVRSKDLSNSAESSPKFARRMPSPVHKRKGTKAGASSASETGRGFEERTGAAGQTVSGDSKKPSVLSRYPPAANDQKSWRTQHKIPDGDVKKTRVERVSRVYGGSDSESNSDVPPLTSTKSQPEKGMPEAAQQQDASSISGLSKANGSYAAYKSLISSTVASDHGSEGHSSASETESTGSRRSAGEQEPVPTTLSGRPASSKYPRYSRRLDSNSDGSSTRSSYDEEQHKALMAGGISQEPANASSGVEIRRVCSPREAFQSKAVIKPAIVEIDRKEVMSSGNTEPLATNGKPRVSTKPVLANKMTSSITIYPNDPSSSRTSSRSSSTSSEPLARERHTSTSNIVIAPSEHRGSFSIPYEISIPRSEIALRPSQDGSEAPGYLETSRLETHLTSRSSCSHPGPDSASDFSNDTESGFESCSSSSTTTVTTWRSHNYNHVSQDDTLPEMKNITVRSTWRNRSAISVDDPLHCPRLDGSEDETEPTTTWRAYRATTVLDTEEATTVTNAALQSSKPSPAEVYMRRINSGTTHRETPDPVYRGKSSSSSAEAGLRRPVAHESVTAQEHQPWNRKHPSAADEASPPQSAWKRPPAGDLDSHDRSSKMDAGRPLWSGRGHTGRGGERGRPWSSRHLEN</sequence>
<dbReference type="RefSeq" id="XP_028838000.1">
    <property type="nucleotide sequence ID" value="XM_028982167.1"/>
</dbReference>
<evidence type="ECO:0000313" key="5">
    <source>
        <dbReference type="Proteomes" id="UP000694580"/>
    </source>
</evidence>
<feature type="region of interest" description="Disordered" evidence="3">
    <location>
        <begin position="931"/>
        <end position="1039"/>
    </location>
</feature>
<evidence type="ECO:0000256" key="1">
    <source>
        <dbReference type="ARBA" id="ARBA00023054"/>
    </source>
</evidence>
<gene>
    <name evidence="4" type="primary">LUZP1</name>
</gene>
<dbReference type="RefSeq" id="XP_028837999.1">
    <property type="nucleotide sequence ID" value="XM_028982166.1"/>
</dbReference>
<dbReference type="PANTHER" id="PTHR23166">
    <property type="entry name" value="FILAMIN/GPBP-INTERACTING PROTEIN"/>
    <property type="match status" value="1"/>
</dbReference>
<feature type="region of interest" description="Disordered" evidence="3">
    <location>
        <begin position="364"/>
        <end position="548"/>
    </location>
</feature>
<dbReference type="InterPro" id="IPR050719">
    <property type="entry name" value="Cortactin-Actin_Reg"/>
</dbReference>
<evidence type="ECO:0008006" key="6">
    <source>
        <dbReference type="Google" id="ProtNLM"/>
    </source>
</evidence>
<keyword evidence="1 2" id="KW-0175">Coiled coil</keyword>
<feature type="coiled-coil region" evidence="2">
    <location>
        <begin position="277"/>
        <end position="321"/>
    </location>
</feature>
<feature type="region of interest" description="Disordered" evidence="3">
    <location>
        <begin position="799"/>
        <end position="830"/>
    </location>
</feature>
<reference evidence="4" key="3">
    <citation type="submission" date="2025-09" db="UniProtKB">
        <authorList>
            <consortium name="Ensembl"/>
        </authorList>
    </citation>
    <scope>IDENTIFICATION</scope>
</reference>
<protein>
    <recommendedName>
        <fullName evidence="6">Leucine zipper protein 1</fullName>
    </recommendedName>
</protein>
<feature type="region of interest" description="Disordered" evidence="3">
    <location>
        <begin position="685"/>
        <end position="755"/>
    </location>
</feature>
<evidence type="ECO:0000256" key="2">
    <source>
        <dbReference type="SAM" id="Coils"/>
    </source>
</evidence>
<dbReference type="GeneTree" id="ENSGT00950000182852"/>
<feature type="compositionally biased region" description="Basic and acidic residues" evidence="3">
    <location>
        <begin position="1000"/>
        <end position="1011"/>
    </location>
</feature>
<feature type="compositionally biased region" description="Polar residues" evidence="3">
    <location>
        <begin position="575"/>
        <end position="588"/>
    </location>
</feature>
<feature type="compositionally biased region" description="Polar residues" evidence="3">
    <location>
        <begin position="538"/>
        <end position="548"/>
    </location>
</feature>
<evidence type="ECO:0000256" key="3">
    <source>
        <dbReference type="SAM" id="MobiDB-lite"/>
    </source>
</evidence>
<dbReference type="PANTHER" id="PTHR23166:SF7">
    <property type="entry name" value="LEUCINE ZIPPER PROTEIN 1"/>
    <property type="match status" value="1"/>
</dbReference>
<feature type="coiled-coil region" evidence="2">
    <location>
        <begin position="9"/>
        <end position="188"/>
    </location>
</feature>
<dbReference type="Proteomes" id="UP000694580">
    <property type="component" value="Chromosome 1"/>
</dbReference>
<evidence type="ECO:0000313" key="4">
    <source>
        <dbReference type="Ensembl" id="ENSDCDP00010000675.1"/>
    </source>
</evidence>
<feature type="compositionally biased region" description="Basic and acidic residues" evidence="3">
    <location>
        <begin position="491"/>
        <end position="506"/>
    </location>
</feature>
<organism evidence="4 5">
    <name type="scientific">Denticeps clupeoides</name>
    <name type="common">denticle herring</name>
    <dbReference type="NCBI Taxonomy" id="299321"/>
    <lineage>
        <taxon>Eukaryota</taxon>
        <taxon>Metazoa</taxon>
        <taxon>Chordata</taxon>
        <taxon>Craniata</taxon>
        <taxon>Vertebrata</taxon>
        <taxon>Euteleostomi</taxon>
        <taxon>Actinopterygii</taxon>
        <taxon>Neopterygii</taxon>
        <taxon>Teleostei</taxon>
        <taxon>Clupei</taxon>
        <taxon>Clupeiformes</taxon>
        <taxon>Denticipitoidei</taxon>
        <taxon>Denticipitidae</taxon>
        <taxon>Denticeps</taxon>
    </lineage>
</organism>
<reference evidence="4 5" key="1">
    <citation type="submission" date="2020-06" db="EMBL/GenBank/DDBJ databases">
        <authorList>
            <consortium name="Wellcome Sanger Institute Data Sharing"/>
        </authorList>
    </citation>
    <scope>NUCLEOTIDE SEQUENCE [LARGE SCALE GENOMIC DNA]</scope>
</reference>
<dbReference type="GeneID" id="114791429"/>
<feature type="compositionally biased region" description="Basic and acidic residues" evidence="3">
    <location>
        <begin position="364"/>
        <end position="380"/>
    </location>
</feature>
<dbReference type="Ensembl" id="ENSDCDT00010000703.1">
    <property type="protein sequence ID" value="ENSDCDP00010000675.1"/>
    <property type="gene ID" value="ENSDCDG00010000369.1"/>
</dbReference>
<accession>A0AAY3ZYK0</accession>
<feature type="region of interest" description="Disordered" evidence="3">
    <location>
        <begin position="567"/>
        <end position="649"/>
    </location>
</feature>
<feature type="compositionally biased region" description="Basic and acidic residues" evidence="3">
    <location>
        <begin position="395"/>
        <end position="413"/>
    </location>
</feature>
<feature type="compositionally biased region" description="Low complexity" evidence="3">
    <location>
        <begin position="819"/>
        <end position="830"/>
    </location>
</feature>
<feature type="compositionally biased region" description="Polar residues" evidence="3">
    <location>
        <begin position="513"/>
        <end position="528"/>
    </location>
</feature>
<keyword evidence="5" id="KW-1185">Reference proteome</keyword>
<reference evidence="4" key="2">
    <citation type="submission" date="2025-08" db="UniProtKB">
        <authorList>
            <consortium name="Ensembl"/>
        </authorList>
    </citation>
    <scope>IDENTIFICATION</scope>
</reference>
<name>A0AAY3ZYK0_9TELE</name>
<proteinExistence type="predicted"/>
<feature type="compositionally biased region" description="Basic and acidic residues" evidence="3">
    <location>
        <begin position="1024"/>
        <end position="1039"/>
    </location>
</feature>
<dbReference type="AlphaFoldDB" id="A0AAY3ZYK0"/>
<feature type="compositionally biased region" description="Low complexity" evidence="3">
    <location>
        <begin position="723"/>
        <end position="736"/>
    </location>
</feature>